<accession>A0ABR2GPV6</accession>
<dbReference type="Proteomes" id="UP001470230">
    <property type="component" value="Unassembled WGS sequence"/>
</dbReference>
<protein>
    <submittedName>
        <fullName evidence="2">Lysophosphatidylcholine acyltransferase 3</fullName>
    </submittedName>
</protein>
<dbReference type="EMBL" id="JAPFFF010000071">
    <property type="protein sequence ID" value="KAK8835978.1"/>
    <property type="molecule type" value="Genomic_DNA"/>
</dbReference>
<evidence type="ECO:0000256" key="1">
    <source>
        <dbReference type="SAM" id="Phobius"/>
    </source>
</evidence>
<keyword evidence="2" id="KW-0808">Transferase</keyword>
<comment type="caution">
    <text evidence="2">The sequence shown here is derived from an EMBL/GenBank/DDBJ whole genome shotgun (WGS) entry which is preliminary data.</text>
</comment>
<gene>
    <name evidence="2" type="ORF">M9Y10_040175</name>
</gene>
<feature type="transmembrane region" description="Helical" evidence="1">
    <location>
        <begin position="387"/>
        <end position="412"/>
    </location>
</feature>
<reference evidence="2 3" key="1">
    <citation type="submission" date="2024-04" db="EMBL/GenBank/DDBJ databases">
        <title>Tritrichomonas musculus Genome.</title>
        <authorList>
            <person name="Alves-Ferreira E."/>
            <person name="Grigg M."/>
            <person name="Lorenzi H."/>
            <person name="Galac M."/>
        </authorList>
    </citation>
    <scope>NUCLEOTIDE SEQUENCE [LARGE SCALE GENOMIC DNA]</scope>
    <source>
        <strain evidence="2 3">EAF2021</strain>
    </source>
</reference>
<evidence type="ECO:0000313" key="2">
    <source>
        <dbReference type="EMBL" id="KAK8835978.1"/>
    </source>
</evidence>
<dbReference type="GO" id="GO:0016746">
    <property type="term" value="F:acyltransferase activity"/>
    <property type="evidence" value="ECO:0007669"/>
    <property type="project" value="UniProtKB-KW"/>
</dbReference>
<evidence type="ECO:0000313" key="3">
    <source>
        <dbReference type="Proteomes" id="UP001470230"/>
    </source>
</evidence>
<feature type="transmembrane region" description="Helical" evidence="1">
    <location>
        <begin position="34"/>
        <end position="64"/>
    </location>
</feature>
<keyword evidence="1" id="KW-0812">Transmembrane</keyword>
<keyword evidence="1" id="KW-0472">Membrane</keyword>
<feature type="transmembrane region" description="Helical" evidence="1">
    <location>
        <begin position="219"/>
        <end position="238"/>
    </location>
</feature>
<proteinExistence type="predicted"/>
<sequence>MFSVFVQYLFLLSAYPLARWVLPRINSRQKALVFHITLGVAACSVLYRTRLLLAIIMIVTGYIILDYNPYYVFAIAYFMNTAVHFVQLVWPINVRVKNLTKMIFFKIVATSFNLADGRKVKEGKAGLNKRQKTFHLLKKPTFLEWIGYCFTPFGAISPSFYEFRLFENILDVGKNPSKISDKSRSKAIECLKRSFVHFVIYYVFRHFFTLKFYKSEFFLSLNILFRILLVLILGIIVFSRDFMFWKVVDASLFEVGFLDSGLVEEDEFTSLTIENLLSQKTIKDWSKAFNHTNEIFWSNYLTLRGPESGLPPKVIEWIAFFCKPIYKGLCGGILLASFEKKLFVAAEKVLHTFAPRFTKDTFWPEYIFTQVFMVLNRASMRFTTVYAFFYVNYVIYFIFWIVAAAMVGYGYYMEKNEASAPEKKEDDQQHVKKD</sequence>
<keyword evidence="2" id="KW-0012">Acyltransferase</keyword>
<feature type="transmembrane region" description="Helical" evidence="1">
    <location>
        <begin position="70"/>
        <end position="92"/>
    </location>
</feature>
<keyword evidence="1" id="KW-1133">Transmembrane helix</keyword>
<dbReference type="PANTHER" id="PTHR13906">
    <property type="entry name" value="PORCUPINE"/>
    <property type="match status" value="1"/>
</dbReference>
<dbReference type="PANTHER" id="PTHR13906:SF4">
    <property type="entry name" value="LYSOPHOSPHOLIPID ACYLTRANSFERASE 6"/>
    <property type="match status" value="1"/>
</dbReference>
<name>A0ABR2GPV6_9EUKA</name>
<keyword evidence="3" id="KW-1185">Reference proteome</keyword>
<dbReference type="InterPro" id="IPR049941">
    <property type="entry name" value="LPLAT_7/PORCN-like"/>
</dbReference>
<feature type="transmembrane region" description="Helical" evidence="1">
    <location>
        <begin position="6"/>
        <end position="22"/>
    </location>
</feature>
<organism evidence="2 3">
    <name type="scientific">Tritrichomonas musculus</name>
    <dbReference type="NCBI Taxonomy" id="1915356"/>
    <lineage>
        <taxon>Eukaryota</taxon>
        <taxon>Metamonada</taxon>
        <taxon>Parabasalia</taxon>
        <taxon>Tritrichomonadida</taxon>
        <taxon>Tritrichomonadidae</taxon>
        <taxon>Tritrichomonas</taxon>
    </lineage>
</organism>